<dbReference type="EMBL" id="CP097753">
    <property type="protein sequence ID" value="URJ27951.1"/>
    <property type="molecule type" value="Genomic_DNA"/>
</dbReference>
<comment type="function">
    <text evidence="12">Cytochrome bo(3) ubiquinol terminal oxidase is the component of the aerobic respiratory chain of E.coli that predominates when cells are grown at high aeration. Has proton pump activity across the membrane in addition to electron transfer, pumping 2 protons/electron.</text>
</comment>
<feature type="transmembrane region" description="Helical" evidence="17">
    <location>
        <begin position="37"/>
        <end position="58"/>
    </location>
</feature>
<dbReference type="GO" id="GO:0019646">
    <property type="term" value="P:aerobic electron transport chain"/>
    <property type="evidence" value="ECO:0007669"/>
    <property type="project" value="TreeGrafter"/>
</dbReference>
<sequence>MKNGYTHNSYLIGFVLSIILTIIPFFMVTYNIINKKILMNIIISCAVIQIFVHLIFFLHLGNTSHKVWNLISLMFTVFIVFILIFGSIWIMTHLHHNLMI</sequence>
<keyword evidence="6" id="KW-1003">Cell membrane</keyword>
<evidence type="ECO:0000256" key="16">
    <source>
        <dbReference type="ARBA" id="ARBA00032185"/>
    </source>
</evidence>
<proteinExistence type="inferred from homology"/>
<evidence type="ECO:0000256" key="14">
    <source>
        <dbReference type="ARBA" id="ARBA00030211"/>
    </source>
</evidence>
<feature type="transmembrane region" description="Helical" evidence="17">
    <location>
        <begin position="12"/>
        <end position="30"/>
    </location>
</feature>
<dbReference type="GO" id="GO:0009319">
    <property type="term" value="C:cytochrome o ubiquinol oxidase complex"/>
    <property type="evidence" value="ECO:0007669"/>
    <property type="project" value="TreeGrafter"/>
</dbReference>
<name>A0A9Q8X2B9_9ENTR</name>
<evidence type="ECO:0000256" key="15">
    <source>
        <dbReference type="ARBA" id="ARBA00031887"/>
    </source>
</evidence>
<dbReference type="Pfam" id="PF03626">
    <property type="entry name" value="COX4_pro"/>
    <property type="match status" value="1"/>
</dbReference>
<keyword evidence="5" id="KW-0813">Transport</keyword>
<keyword evidence="8" id="KW-0249">Electron transport</keyword>
<evidence type="ECO:0000256" key="8">
    <source>
        <dbReference type="ARBA" id="ARBA00022982"/>
    </source>
</evidence>
<evidence type="ECO:0000256" key="5">
    <source>
        <dbReference type="ARBA" id="ARBA00022448"/>
    </source>
</evidence>
<feature type="transmembrane region" description="Helical" evidence="17">
    <location>
        <begin position="70"/>
        <end position="91"/>
    </location>
</feature>
<evidence type="ECO:0000256" key="7">
    <source>
        <dbReference type="ARBA" id="ARBA00022692"/>
    </source>
</evidence>
<organism evidence="18 19">
    <name type="scientific">Candidatus Blochmannia vicinus</name>
    <name type="common">nom. nud.</name>
    <dbReference type="NCBI Taxonomy" id="251540"/>
    <lineage>
        <taxon>Bacteria</taxon>
        <taxon>Pseudomonadati</taxon>
        <taxon>Pseudomonadota</taxon>
        <taxon>Gammaproteobacteria</taxon>
        <taxon>Enterobacterales</taxon>
        <taxon>Enterobacteriaceae</taxon>
        <taxon>ant endosymbionts</taxon>
        <taxon>Candidatus Blochmanniella</taxon>
    </lineage>
</organism>
<dbReference type="RefSeq" id="WP_250236621.1">
    <property type="nucleotide sequence ID" value="NZ_CP097753.1"/>
</dbReference>
<reference evidence="18" key="1">
    <citation type="submission" date="2022-05" db="EMBL/GenBank/DDBJ databases">
        <title>Impact of host demography and evolutionary history on endosymbiont molecular evolution: a test in carpenter ants (Genus Camponotus) and their Blochmannia endosymbionts.</title>
        <authorList>
            <person name="Manthey J.D."/>
            <person name="Giron J.C."/>
            <person name="Hruska J.P."/>
        </authorList>
    </citation>
    <scope>NUCLEOTIDE SEQUENCE</scope>
    <source>
        <strain evidence="18">C-039</strain>
    </source>
</reference>
<dbReference type="GO" id="GO:0009486">
    <property type="term" value="F:cytochrome bo3 ubiquinol oxidase activity"/>
    <property type="evidence" value="ECO:0007669"/>
    <property type="project" value="InterPro"/>
</dbReference>
<dbReference type="AlphaFoldDB" id="A0A9Q8X2B9"/>
<dbReference type="GO" id="GO:0015990">
    <property type="term" value="P:electron transport coupled proton transport"/>
    <property type="evidence" value="ECO:0007669"/>
    <property type="project" value="InterPro"/>
</dbReference>
<comment type="similarity">
    <text evidence="2">Belongs to the cytochrome c oxidase bacterial subunit 4 family.</text>
</comment>
<comment type="subcellular location">
    <subcellularLocation>
        <location evidence="1">Cell membrane</location>
        <topology evidence="1">Multi-pass membrane protein</topology>
    </subcellularLocation>
</comment>
<keyword evidence="11 17" id="KW-0472">Membrane</keyword>
<dbReference type="GO" id="GO:0015078">
    <property type="term" value="F:proton transmembrane transporter activity"/>
    <property type="evidence" value="ECO:0007669"/>
    <property type="project" value="TreeGrafter"/>
</dbReference>
<dbReference type="Proteomes" id="UP001056209">
    <property type="component" value="Chromosome"/>
</dbReference>
<keyword evidence="9 17" id="KW-1133">Transmembrane helix</keyword>
<comment type="subunit">
    <text evidence="3">Heterooctamer of two A chains, two B chains, two C chains and two D chains.</text>
</comment>
<evidence type="ECO:0000313" key="19">
    <source>
        <dbReference type="Proteomes" id="UP001056209"/>
    </source>
</evidence>
<keyword evidence="7 17" id="KW-0812">Transmembrane</keyword>
<protein>
    <recommendedName>
        <fullName evidence="4">Cytochrome bo(3) ubiquinol oxidase subunit 4</fullName>
    </recommendedName>
    <alternativeName>
        <fullName evidence="16">Cytochrome o ubiquinol oxidase subunit 4</fullName>
    </alternativeName>
    <alternativeName>
        <fullName evidence="13">Oxidase bo(3) subunit 4</fullName>
    </alternativeName>
    <alternativeName>
        <fullName evidence="14">Ubiquinol oxidase polypeptide IV</fullName>
    </alternativeName>
    <alternativeName>
        <fullName evidence="15">Ubiquinol oxidase subunit 4</fullName>
    </alternativeName>
</protein>
<dbReference type="InterPro" id="IPR050968">
    <property type="entry name" value="Cytochrome_c_oxidase_bac_sub4"/>
</dbReference>
<dbReference type="PANTHER" id="PTHR36835">
    <property type="entry name" value="CYTOCHROME BO(3) UBIQUINOL OXIDASE SUBUNIT 4"/>
    <property type="match status" value="1"/>
</dbReference>
<evidence type="ECO:0000256" key="17">
    <source>
        <dbReference type="SAM" id="Phobius"/>
    </source>
</evidence>
<dbReference type="GO" id="GO:0005886">
    <property type="term" value="C:plasma membrane"/>
    <property type="evidence" value="ECO:0007669"/>
    <property type="project" value="UniProtKB-SubCell"/>
</dbReference>
<dbReference type="InterPro" id="IPR014210">
    <property type="entry name" value="Cyt_o_ubiqinol_oxidase_su4"/>
</dbReference>
<keyword evidence="10" id="KW-0560">Oxidoreductase</keyword>
<dbReference type="NCBIfam" id="TIGR02847">
    <property type="entry name" value="CyoD"/>
    <property type="match status" value="1"/>
</dbReference>
<evidence type="ECO:0000256" key="2">
    <source>
        <dbReference type="ARBA" id="ARBA00008079"/>
    </source>
</evidence>
<evidence type="ECO:0000256" key="3">
    <source>
        <dbReference type="ARBA" id="ARBA00011700"/>
    </source>
</evidence>
<evidence type="ECO:0000256" key="9">
    <source>
        <dbReference type="ARBA" id="ARBA00022989"/>
    </source>
</evidence>
<gene>
    <name evidence="18" type="primary">cyoD</name>
    <name evidence="18" type="ORF">M9393_02015</name>
</gene>
<evidence type="ECO:0000256" key="4">
    <source>
        <dbReference type="ARBA" id="ARBA00014689"/>
    </source>
</evidence>
<dbReference type="PANTHER" id="PTHR36835:SF1">
    <property type="entry name" value="CYTOCHROME BO(3) UBIQUINOL OXIDASE SUBUNIT 4"/>
    <property type="match status" value="1"/>
</dbReference>
<evidence type="ECO:0000256" key="1">
    <source>
        <dbReference type="ARBA" id="ARBA00004651"/>
    </source>
</evidence>
<evidence type="ECO:0000256" key="12">
    <source>
        <dbReference type="ARBA" id="ARBA00025694"/>
    </source>
</evidence>
<accession>A0A9Q8X2B9</accession>
<dbReference type="InterPro" id="IPR005171">
    <property type="entry name" value="Cyt_c_oxidase_su4_prok"/>
</dbReference>
<evidence type="ECO:0000256" key="13">
    <source>
        <dbReference type="ARBA" id="ARBA00030071"/>
    </source>
</evidence>
<evidence type="ECO:0000256" key="6">
    <source>
        <dbReference type="ARBA" id="ARBA00022475"/>
    </source>
</evidence>
<evidence type="ECO:0000313" key="18">
    <source>
        <dbReference type="EMBL" id="URJ27951.1"/>
    </source>
</evidence>
<evidence type="ECO:0000256" key="10">
    <source>
        <dbReference type="ARBA" id="ARBA00023002"/>
    </source>
</evidence>
<evidence type="ECO:0000256" key="11">
    <source>
        <dbReference type="ARBA" id="ARBA00023136"/>
    </source>
</evidence>